<dbReference type="PANTHER" id="PTHR30388:SF6">
    <property type="entry name" value="XANTHINE DEHYDROGENASE SUBUNIT A-RELATED"/>
    <property type="match status" value="1"/>
</dbReference>
<organism evidence="3 4">
    <name type="scientific">Sneathiella sedimenti</name>
    <dbReference type="NCBI Taxonomy" id="2816034"/>
    <lineage>
        <taxon>Bacteria</taxon>
        <taxon>Pseudomonadati</taxon>
        <taxon>Pseudomonadota</taxon>
        <taxon>Alphaproteobacteria</taxon>
        <taxon>Sneathiellales</taxon>
        <taxon>Sneathiellaceae</taxon>
        <taxon>Sneathiella</taxon>
    </lineage>
</organism>
<protein>
    <submittedName>
        <fullName evidence="3">Xanthine dehydrogenase accessory protein XdhC</fullName>
    </submittedName>
</protein>
<gene>
    <name evidence="3" type="primary">xdhC</name>
    <name evidence="3" type="ORF">J0X12_11025</name>
</gene>
<dbReference type="InterPro" id="IPR014308">
    <property type="entry name" value="Xanthine_DH_XdhC"/>
</dbReference>
<dbReference type="InterPro" id="IPR027051">
    <property type="entry name" value="XdhC_Rossmann_dom"/>
</dbReference>
<evidence type="ECO:0000313" key="3">
    <source>
        <dbReference type="EMBL" id="MBO0334152.1"/>
    </source>
</evidence>
<feature type="domain" description="XdhC- CoxI" evidence="1">
    <location>
        <begin position="17"/>
        <end position="69"/>
    </location>
</feature>
<evidence type="ECO:0000313" key="4">
    <source>
        <dbReference type="Proteomes" id="UP000664761"/>
    </source>
</evidence>
<reference evidence="3 4" key="1">
    <citation type="submission" date="2021-03" db="EMBL/GenBank/DDBJ databases">
        <title>Sneathiella sp. CAU 1612 isolated from Kang Won-do.</title>
        <authorList>
            <person name="Kim W."/>
        </authorList>
    </citation>
    <scope>NUCLEOTIDE SEQUENCE [LARGE SCALE GENOMIC DNA]</scope>
    <source>
        <strain evidence="3 4">CAU 1612</strain>
    </source>
</reference>
<dbReference type="RefSeq" id="WP_207045612.1">
    <property type="nucleotide sequence ID" value="NZ_JAFLNC010000003.1"/>
</dbReference>
<proteinExistence type="predicted"/>
<sequence>MSNWSEIRAGYEPTLDGPAVLVTVGRIKGSTPRDTGSNMLITATKCIGTIGGGRLEYIAIEKARDLLGRETKFSDIYELPLGPELAQCCGGYVELLLNKLADETALSIFNRLIIDNENSVILSHWSLSECRQQIVRASDSLTYLDKPLQAAIERRLASPGSEIVENRNSVYKTFTLVQSLLDTEFHVTIFGAGHVGRALATALAPLPCQITWIDSRASEFPENTPKNVAMVVTENSVSAIPDSPTGSYFIVMTHSHQLDLEICEKLLSSRDDAAFIGLIGSRTKKSKFEKRLAVRGFSPSAISRITCPIGLPGQEGKRPAEIALSVSADILRRHYQKKDSKSPRRWDEVHNSN</sequence>
<dbReference type="Pfam" id="PF13478">
    <property type="entry name" value="XdhC_C"/>
    <property type="match status" value="1"/>
</dbReference>
<dbReference type="EMBL" id="JAFLNC010000003">
    <property type="protein sequence ID" value="MBO0334152.1"/>
    <property type="molecule type" value="Genomic_DNA"/>
</dbReference>
<dbReference type="NCBIfam" id="TIGR02964">
    <property type="entry name" value="xanthine_xdhC"/>
    <property type="match status" value="1"/>
</dbReference>
<evidence type="ECO:0000259" key="1">
    <source>
        <dbReference type="Pfam" id="PF02625"/>
    </source>
</evidence>
<dbReference type="PANTHER" id="PTHR30388">
    <property type="entry name" value="ALDEHYDE OXIDOREDUCTASE MOLYBDENUM COFACTOR ASSEMBLY PROTEIN"/>
    <property type="match status" value="1"/>
</dbReference>
<feature type="domain" description="XdhC Rossmann" evidence="2">
    <location>
        <begin position="188"/>
        <end position="330"/>
    </location>
</feature>
<dbReference type="Proteomes" id="UP000664761">
    <property type="component" value="Unassembled WGS sequence"/>
</dbReference>
<accession>A0ABS3F874</accession>
<dbReference type="Pfam" id="PF02625">
    <property type="entry name" value="XdhC_CoxI"/>
    <property type="match status" value="1"/>
</dbReference>
<dbReference type="InterPro" id="IPR052698">
    <property type="entry name" value="MoCofactor_Util/Proc"/>
</dbReference>
<evidence type="ECO:0000259" key="2">
    <source>
        <dbReference type="Pfam" id="PF13478"/>
    </source>
</evidence>
<dbReference type="InterPro" id="IPR003777">
    <property type="entry name" value="XdhC_CoxI"/>
</dbReference>
<comment type="caution">
    <text evidence="3">The sequence shown here is derived from an EMBL/GenBank/DDBJ whole genome shotgun (WGS) entry which is preliminary data.</text>
</comment>
<dbReference type="Gene3D" id="3.40.50.720">
    <property type="entry name" value="NAD(P)-binding Rossmann-like Domain"/>
    <property type="match status" value="1"/>
</dbReference>
<name>A0ABS3F874_9PROT</name>
<keyword evidence="4" id="KW-1185">Reference proteome</keyword>